<reference evidence="1" key="1">
    <citation type="submission" date="2014-11" db="EMBL/GenBank/DDBJ databases">
        <authorList>
            <person name="Amaro Gonzalez C."/>
        </authorList>
    </citation>
    <scope>NUCLEOTIDE SEQUENCE</scope>
</reference>
<name>A0A0E9XGZ5_ANGAN</name>
<reference evidence="1" key="2">
    <citation type="journal article" date="2015" name="Fish Shellfish Immunol.">
        <title>Early steps in the European eel (Anguilla anguilla)-Vibrio vulnificus interaction in the gills: Role of the RtxA13 toxin.</title>
        <authorList>
            <person name="Callol A."/>
            <person name="Pajuelo D."/>
            <person name="Ebbesson L."/>
            <person name="Teles M."/>
            <person name="MacKenzie S."/>
            <person name="Amaro C."/>
        </authorList>
    </citation>
    <scope>NUCLEOTIDE SEQUENCE</scope>
</reference>
<dbReference type="EMBL" id="GBXM01006663">
    <property type="protein sequence ID" value="JAI01915.1"/>
    <property type="molecule type" value="Transcribed_RNA"/>
</dbReference>
<proteinExistence type="predicted"/>
<organism evidence="1">
    <name type="scientific">Anguilla anguilla</name>
    <name type="common">European freshwater eel</name>
    <name type="synonym">Muraena anguilla</name>
    <dbReference type="NCBI Taxonomy" id="7936"/>
    <lineage>
        <taxon>Eukaryota</taxon>
        <taxon>Metazoa</taxon>
        <taxon>Chordata</taxon>
        <taxon>Craniata</taxon>
        <taxon>Vertebrata</taxon>
        <taxon>Euteleostomi</taxon>
        <taxon>Actinopterygii</taxon>
        <taxon>Neopterygii</taxon>
        <taxon>Teleostei</taxon>
        <taxon>Anguilliformes</taxon>
        <taxon>Anguillidae</taxon>
        <taxon>Anguilla</taxon>
    </lineage>
</organism>
<protein>
    <submittedName>
        <fullName evidence="1">Uncharacterized protein</fullName>
    </submittedName>
</protein>
<sequence>MFTMYTQFSDPVYTECSLYSYETVREHCVLNSGRTTMAPPTADNDMSQHCTCGWFFFCSIFRFVLESQDTAFFCQGLNHDIVYQKKNL</sequence>
<evidence type="ECO:0000313" key="1">
    <source>
        <dbReference type="EMBL" id="JAI01915.1"/>
    </source>
</evidence>
<dbReference type="AlphaFoldDB" id="A0A0E9XGZ5"/>
<accession>A0A0E9XGZ5</accession>